<protein>
    <submittedName>
        <fullName evidence="2">ABC transporter substrate-binding protein</fullName>
    </submittedName>
</protein>
<sequence length="445" mass="46944">MRTIRNILRTRRRLRTAAAAGAALAALATLGGCGDSATDGGSGDGGSDGKATIRFAWWGDSERAATTKSVLADFEKANPDITVETETSDIDAYFDKLATGTAAGDAPDVMTLGGAYPREYSDRGALLDLGQVSGELELSKFPESTLAAAKFDGTLYGVPTGGNAIGMFVNPEVLEAAGVELPDTDTWTWEQFTELAAEVTEGTPRGTYGFEPRVNDTLGVYSGQRGTPIFDEQGELGVSAATVEDYFAMERKLLADKGMPPAELVTERAAVPPEQTLMGQGKAAMTITYSNLLGVYAKASGADLRIVDLPGEKQYEQPGTTVLPSQYYAISKQSEHPEAAAKLVDYLVNSPEAGKKILDNRGLPFNSEVREAISPLLDEAGRANADYIEQVAANGAPAAPVPPAGGSSLNDVTTRLDSEVLFGRKSPAEAAKEWVAEMKQALDSV</sequence>
<reference evidence="2 3" key="1">
    <citation type="submission" date="2017-11" db="EMBL/GenBank/DDBJ databases">
        <title>Streptomyces carmine sp. nov., a novel actinomycete isolated from Sophora alopecuroides in Xinjiang, China.</title>
        <authorList>
            <person name="Wang Y."/>
            <person name="Luo X."/>
            <person name="Wan C."/>
            <person name="Zhang L."/>
        </authorList>
    </citation>
    <scope>NUCLEOTIDE SEQUENCE [LARGE SCALE GENOMIC DNA]</scope>
    <source>
        <strain evidence="2 3">TRM SA0054</strain>
    </source>
</reference>
<dbReference type="Pfam" id="PF01547">
    <property type="entry name" value="SBP_bac_1"/>
    <property type="match status" value="1"/>
</dbReference>
<dbReference type="InterPro" id="IPR050490">
    <property type="entry name" value="Bact_solute-bd_prot1"/>
</dbReference>
<dbReference type="PANTHER" id="PTHR43649">
    <property type="entry name" value="ARABINOSE-BINDING PROTEIN-RELATED"/>
    <property type="match status" value="1"/>
</dbReference>
<dbReference type="RefSeq" id="WP_100203566.1">
    <property type="nucleotide sequence ID" value="NZ_PGGW01000061.1"/>
</dbReference>
<dbReference type="CDD" id="cd13585">
    <property type="entry name" value="PBP2_TMBP_like"/>
    <property type="match status" value="1"/>
</dbReference>
<dbReference type="Gene3D" id="3.40.190.10">
    <property type="entry name" value="Periplasmic binding protein-like II"/>
    <property type="match status" value="2"/>
</dbReference>
<comment type="caution">
    <text evidence="2">The sequence shown here is derived from an EMBL/GenBank/DDBJ whole genome shotgun (WGS) entry which is preliminary data.</text>
</comment>
<dbReference type="SUPFAM" id="SSF53850">
    <property type="entry name" value="Periplasmic binding protein-like II"/>
    <property type="match status" value="1"/>
</dbReference>
<keyword evidence="1" id="KW-0732">Signal</keyword>
<organism evidence="2 3">
    <name type="scientific">Streptomyces carminius</name>
    <dbReference type="NCBI Taxonomy" id="2665496"/>
    <lineage>
        <taxon>Bacteria</taxon>
        <taxon>Bacillati</taxon>
        <taxon>Actinomycetota</taxon>
        <taxon>Actinomycetes</taxon>
        <taxon>Kitasatosporales</taxon>
        <taxon>Streptomycetaceae</taxon>
        <taxon>Streptomyces</taxon>
    </lineage>
</organism>
<gene>
    <name evidence="2" type="ORF">CUT44_21580</name>
</gene>
<dbReference type="PROSITE" id="PS51257">
    <property type="entry name" value="PROKAR_LIPOPROTEIN"/>
    <property type="match status" value="1"/>
</dbReference>
<dbReference type="PANTHER" id="PTHR43649:SF11">
    <property type="entry name" value="ABC TRANSPORTER SUBSTRATE-BINDING PROTEIN YESO-RELATED"/>
    <property type="match status" value="1"/>
</dbReference>
<evidence type="ECO:0000313" key="2">
    <source>
        <dbReference type="EMBL" id="PJE95841.1"/>
    </source>
</evidence>
<evidence type="ECO:0000313" key="3">
    <source>
        <dbReference type="Proteomes" id="UP000230407"/>
    </source>
</evidence>
<name>A0A2M8LV45_9ACTN</name>
<keyword evidence="3" id="KW-1185">Reference proteome</keyword>
<dbReference type="Proteomes" id="UP000230407">
    <property type="component" value="Unassembled WGS sequence"/>
</dbReference>
<feature type="signal peptide" evidence="1">
    <location>
        <begin position="1"/>
        <end position="28"/>
    </location>
</feature>
<feature type="chain" id="PRO_5038464360" evidence="1">
    <location>
        <begin position="29"/>
        <end position="445"/>
    </location>
</feature>
<evidence type="ECO:0000256" key="1">
    <source>
        <dbReference type="SAM" id="SignalP"/>
    </source>
</evidence>
<accession>A0A2M8LV45</accession>
<dbReference type="EMBL" id="PGGW01000061">
    <property type="protein sequence ID" value="PJE95841.1"/>
    <property type="molecule type" value="Genomic_DNA"/>
</dbReference>
<proteinExistence type="predicted"/>
<dbReference type="InterPro" id="IPR006059">
    <property type="entry name" value="SBP"/>
</dbReference>
<dbReference type="AlphaFoldDB" id="A0A2M8LV45"/>